<organism evidence="2 3">
    <name type="scientific">Cystobacter fuscus</name>
    <dbReference type="NCBI Taxonomy" id="43"/>
    <lineage>
        <taxon>Bacteria</taxon>
        <taxon>Pseudomonadati</taxon>
        <taxon>Myxococcota</taxon>
        <taxon>Myxococcia</taxon>
        <taxon>Myxococcales</taxon>
        <taxon>Cystobacterineae</taxon>
        <taxon>Archangiaceae</taxon>
        <taxon>Cystobacter</taxon>
    </lineage>
</organism>
<evidence type="ECO:0000313" key="3">
    <source>
        <dbReference type="Proteomes" id="UP000217257"/>
    </source>
</evidence>
<feature type="chain" id="PRO_5011992928" description="Lipoprotein" evidence="1">
    <location>
        <begin position="19"/>
        <end position="457"/>
    </location>
</feature>
<evidence type="ECO:0000256" key="1">
    <source>
        <dbReference type="SAM" id="SignalP"/>
    </source>
</evidence>
<feature type="signal peptide" evidence="1">
    <location>
        <begin position="1"/>
        <end position="18"/>
    </location>
</feature>
<name>A0A250JC47_9BACT</name>
<evidence type="ECO:0000313" key="2">
    <source>
        <dbReference type="EMBL" id="ATB41484.1"/>
    </source>
</evidence>
<protein>
    <recommendedName>
        <fullName evidence="4">Lipoprotein</fullName>
    </recommendedName>
</protein>
<sequence>MGALALAALMLVTACATGAPVDMASRYRPPVSHNSPEAGALESEADAGGQGEAFFTKLPTDFAPVQVSNAEFSAAMTALWLNMPLRVAASRPPLYVGRRLALASAPLSGEAWQSDLARSYGQFCERCGTPGDCLTLFEDGPRFQDEDKRSLALALAVGPALEGVNAEVRGMLDPTRMLSVISISITIYMALLVAPVPEPITKGAALVFSAALWGYLGYEFFDLLRAYARLYEDAPRASTFAELREIGERFGRVIGPNSVRILVIVGTAAIGETAALASRAPKLPGFTQASEKVATRTGLGLLETATGAERLIVSVPEGTIRVVLAPHAVAMVARGVGAGSPAPSRGKLLPNGHRAWGSFSGFKSAMGKAGPGKEWHHIVEQTPGNVKRFGGEALQNTENVIALDKILHGKTSAFYSSVQWGITRSRLTVRQWLSLQPYEAQREFGLRAIDNIRKGIW</sequence>
<reference evidence="2 3" key="1">
    <citation type="submission" date="2017-06" db="EMBL/GenBank/DDBJ databases">
        <title>Sequencing and comparative analysis of myxobacterial genomes.</title>
        <authorList>
            <person name="Rupp O."/>
            <person name="Goesmann A."/>
            <person name="Sogaard-Andersen L."/>
        </authorList>
    </citation>
    <scope>NUCLEOTIDE SEQUENCE [LARGE SCALE GENOMIC DNA]</scope>
    <source>
        <strain evidence="2 3">DSM 52655</strain>
    </source>
</reference>
<evidence type="ECO:0008006" key="4">
    <source>
        <dbReference type="Google" id="ProtNLM"/>
    </source>
</evidence>
<dbReference type="AlphaFoldDB" id="A0A250JC47"/>
<keyword evidence="1" id="KW-0732">Signal</keyword>
<proteinExistence type="predicted"/>
<gene>
    <name evidence="2" type="ORF">CYFUS_006950</name>
</gene>
<dbReference type="Proteomes" id="UP000217257">
    <property type="component" value="Chromosome"/>
</dbReference>
<dbReference type="EMBL" id="CP022098">
    <property type="protein sequence ID" value="ATB41484.1"/>
    <property type="molecule type" value="Genomic_DNA"/>
</dbReference>
<dbReference type="KEGG" id="cfus:CYFUS_006950"/>
<accession>A0A250JC47</accession>